<evidence type="ECO:0000256" key="2">
    <source>
        <dbReference type="SAM" id="Phobius"/>
    </source>
</evidence>
<feature type="transmembrane region" description="Helical" evidence="2">
    <location>
        <begin position="262"/>
        <end position="284"/>
    </location>
</feature>
<reference evidence="4 5" key="1">
    <citation type="submission" date="2017-07" db="EMBL/GenBank/DDBJ databases">
        <title>Amycolatopsis antarcticus sp. nov., isolated from the surface of an Antarcticus brown macroalga.</title>
        <authorList>
            <person name="Wang J."/>
            <person name="Leiva S."/>
            <person name="Huang J."/>
            <person name="Huang Y."/>
        </authorList>
    </citation>
    <scope>NUCLEOTIDE SEQUENCE [LARGE SCALE GENOMIC DNA]</scope>
    <source>
        <strain evidence="4 5">AU-G6</strain>
    </source>
</reference>
<comment type="caution">
    <text evidence="4">The sequence shown here is derived from an EMBL/GenBank/DDBJ whole genome shotgun (WGS) entry which is preliminary data.</text>
</comment>
<evidence type="ECO:0000256" key="1">
    <source>
        <dbReference type="SAM" id="MobiDB-lite"/>
    </source>
</evidence>
<dbReference type="EMBL" id="NKYE01000001">
    <property type="protein sequence ID" value="OZM74736.1"/>
    <property type="molecule type" value="Genomic_DNA"/>
</dbReference>
<feature type="domain" description="DUF4349" evidence="3">
    <location>
        <begin position="78"/>
        <end position="280"/>
    </location>
</feature>
<keyword evidence="2" id="KW-1133">Transmembrane helix</keyword>
<proteinExistence type="predicted"/>
<feature type="region of interest" description="Disordered" evidence="1">
    <location>
        <begin position="1"/>
        <end position="71"/>
    </location>
</feature>
<evidence type="ECO:0000313" key="5">
    <source>
        <dbReference type="Proteomes" id="UP000242444"/>
    </source>
</evidence>
<dbReference type="Proteomes" id="UP000242444">
    <property type="component" value="Unassembled WGS sequence"/>
</dbReference>
<name>A0A263DB64_9PSEU</name>
<dbReference type="InterPro" id="IPR025645">
    <property type="entry name" value="DUF4349"/>
</dbReference>
<gene>
    <name evidence="4" type="ORF">CFN78_00390</name>
</gene>
<accession>A0A263DB64</accession>
<organism evidence="4 5">
    <name type="scientific">Amycolatopsis antarctica</name>
    <dbReference type="NCBI Taxonomy" id="1854586"/>
    <lineage>
        <taxon>Bacteria</taxon>
        <taxon>Bacillati</taxon>
        <taxon>Actinomycetota</taxon>
        <taxon>Actinomycetes</taxon>
        <taxon>Pseudonocardiales</taxon>
        <taxon>Pseudonocardiaceae</taxon>
        <taxon>Amycolatopsis</taxon>
    </lineage>
</organism>
<protein>
    <recommendedName>
        <fullName evidence="3">DUF4349 domain-containing protein</fullName>
    </recommendedName>
</protein>
<keyword evidence="2" id="KW-0812">Transmembrane</keyword>
<sequence>MALAGIAAGCSSGESGTASRDSAAVGRERAPEAVPGESAPRAGAPGESGAKPQRPADAEQGAPPAQAAPPVPVAVRDRQLSRKANLTVTAPDVLAAADRARSLAAAAGGYTGSERIGGNSAALEVIVPGDRLDATLTELSGLGEVKSREQTVEDVTEQVVDVDSRIASQQASVARVRGMLDRATSISELGSVEQELTSRESELESLQARKNALAGQVSTSTISLSLRAPGAPAQEPDDDGIAAGFADGWGAFLDFGGGLLRALAAVSPFLLLFGGPVAAFGWWLRRRRRGTAVPAAVASGD</sequence>
<keyword evidence="2" id="KW-0472">Membrane</keyword>
<evidence type="ECO:0000259" key="3">
    <source>
        <dbReference type="Pfam" id="PF14257"/>
    </source>
</evidence>
<evidence type="ECO:0000313" key="4">
    <source>
        <dbReference type="EMBL" id="OZM74736.1"/>
    </source>
</evidence>
<dbReference type="Pfam" id="PF14257">
    <property type="entry name" value="DUF4349"/>
    <property type="match status" value="1"/>
</dbReference>
<dbReference type="AlphaFoldDB" id="A0A263DB64"/>
<dbReference type="OrthoDB" id="186919at2"/>
<keyword evidence="5" id="KW-1185">Reference proteome</keyword>
<dbReference type="InParanoid" id="A0A263DB64"/>